<evidence type="ECO:0008006" key="4">
    <source>
        <dbReference type="Google" id="ProtNLM"/>
    </source>
</evidence>
<evidence type="ECO:0000256" key="1">
    <source>
        <dbReference type="SAM" id="Phobius"/>
    </source>
</evidence>
<evidence type="ECO:0000313" key="2">
    <source>
        <dbReference type="EMBL" id="MFD1411526.1"/>
    </source>
</evidence>
<name>A0ABW4BMS1_9LACO</name>
<accession>A0ABW4BMS1</accession>
<dbReference type="EMBL" id="JBHTOH010000079">
    <property type="protein sequence ID" value="MFD1411526.1"/>
    <property type="molecule type" value="Genomic_DNA"/>
</dbReference>
<comment type="caution">
    <text evidence="2">The sequence shown here is derived from an EMBL/GenBank/DDBJ whole genome shotgun (WGS) entry which is preliminary data.</text>
</comment>
<dbReference type="RefSeq" id="WP_125650856.1">
    <property type="nucleotide sequence ID" value="NZ_JBHTOH010000079.1"/>
</dbReference>
<sequence length="101" mass="11714">MHTFLGFTIGEWAAIIAIVSGVFAGLNHMLKSFKDSIMEPFNEQMNNLSKSIDKLTESSVHEHHVFDRRLDKHDNMLVRHEAEIGFLYDKNGLKRRKNDED</sequence>
<keyword evidence="1" id="KW-0472">Membrane</keyword>
<reference evidence="3" key="1">
    <citation type="journal article" date="2019" name="Int. J. Syst. Evol. Microbiol.">
        <title>The Global Catalogue of Microorganisms (GCM) 10K type strain sequencing project: providing services to taxonomists for standard genome sequencing and annotation.</title>
        <authorList>
            <consortium name="The Broad Institute Genomics Platform"/>
            <consortium name="The Broad Institute Genome Sequencing Center for Infectious Disease"/>
            <person name="Wu L."/>
            <person name="Ma J."/>
        </authorList>
    </citation>
    <scope>NUCLEOTIDE SEQUENCE [LARGE SCALE GENOMIC DNA]</scope>
    <source>
        <strain evidence="3">CCM 8937</strain>
    </source>
</reference>
<organism evidence="2 3">
    <name type="scientific">Lapidilactobacillus gannanensis</name>
    <dbReference type="NCBI Taxonomy" id="2486002"/>
    <lineage>
        <taxon>Bacteria</taxon>
        <taxon>Bacillati</taxon>
        <taxon>Bacillota</taxon>
        <taxon>Bacilli</taxon>
        <taxon>Lactobacillales</taxon>
        <taxon>Lactobacillaceae</taxon>
        <taxon>Lapidilactobacillus</taxon>
    </lineage>
</organism>
<dbReference type="Proteomes" id="UP001597191">
    <property type="component" value="Unassembled WGS sequence"/>
</dbReference>
<protein>
    <recommendedName>
        <fullName evidence="4">Phage protein</fullName>
    </recommendedName>
</protein>
<keyword evidence="1" id="KW-1133">Transmembrane helix</keyword>
<proteinExistence type="predicted"/>
<keyword evidence="1" id="KW-0812">Transmembrane</keyword>
<feature type="transmembrane region" description="Helical" evidence="1">
    <location>
        <begin position="12"/>
        <end position="30"/>
    </location>
</feature>
<keyword evidence="3" id="KW-1185">Reference proteome</keyword>
<evidence type="ECO:0000313" key="3">
    <source>
        <dbReference type="Proteomes" id="UP001597191"/>
    </source>
</evidence>
<gene>
    <name evidence="2" type="ORF">ACFQ4R_08010</name>
</gene>